<evidence type="ECO:0000256" key="5">
    <source>
        <dbReference type="ARBA" id="ARBA00022448"/>
    </source>
</evidence>
<dbReference type="HAMAP" id="MF_00530">
    <property type="entry name" value="ATP_synth_epsil_bac"/>
    <property type="match status" value="1"/>
</dbReference>
<evidence type="ECO:0000259" key="12">
    <source>
        <dbReference type="Pfam" id="PF00401"/>
    </source>
</evidence>
<dbReference type="PANTHER" id="PTHR13822">
    <property type="entry name" value="ATP SYNTHASE DELTA/EPSILON CHAIN"/>
    <property type="match status" value="1"/>
</dbReference>
<evidence type="ECO:0000256" key="9">
    <source>
        <dbReference type="ARBA" id="ARBA00023310"/>
    </source>
</evidence>
<dbReference type="InterPro" id="IPR020547">
    <property type="entry name" value="ATP_synth_F1_esu_C"/>
</dbReference>
<dbReference type="EMBL" id="DXAN01000020">
    <property type="protein sequence ID" value="HJA08711.1"/>
    <property type="molecule type" value="Genomic_DNA"/>
</dbReference>
<sequence>MEALRLEIVTPDKVVLEANVDYVGAPGVDGEFGVLPGHIPLLAALSIGELYYKQGAETHWAFVAGGFAEVSDNKVSILAEAAELSSDIDVDRAQQALERAQARLEAKPGKADVDLIRATAALQRAVGRIHVASR</sequence>
<evidence type="ECO:0000256" key="4">
    <source>
        <dbReference type="ARBA" id="ARBA00011648"/>
    </source>
</evidence>
<keyword evidence="9 10" id="KW-0066">ATP synthesis</keyword>
<dbReference type="NCBIfam" id="NF001846">
    <property type="entry name" value="PRK00571.1-3"/>
    <property type="match status" value="1"/>
</dbReference>
<comment type="subunit">
    <text evidence="4 10 11">F-type ATPases have 2 components, CF(1) - the catalytic core - and CF(0) - the membrane proton channel. CF(1) has five subunits: alpha(3), beta(3), gamma(1), delta(1), epsilon(1). CF(0) has three main subunits: a, b and c.</text>
</comment>
<dbReference type="InterPro" id="IPR036794">
    <property type="entry name" value="ATP_F1_dsu/esu_C_sf"/>
</dbReference>
<keyword evidence="7 10" id="KW-0472">Membrane</keyword>
<dbReference type="GO" id="GO:0005886">
    <property type="term" value="C:plasma membrane"/>
    <property type="evidence" value="ECO:0007669"/>
    <property type="project" value="UniProtKB-SubCell"/>
</dbReference>
<dbReference type="InterPro" id="IPR001469">
    <property type="entry name" value="ATP_synth_F1_dsu/esu"/>
</dbReference>
<evidence type="ECO:0000259" key="13">
    <source>
        <dbReference type="Pfam" id="PF02823"/>
    </source>
</evidence>
<dbReference type="NCBIfam" id="TIGR01216">
    <property type="entry name" value="ATP_synt_epsi"/>
    <property type="match status" value="1"/>
</dbReference>
<feature type="domain" description="ATP synthase F1 complex delta/epsilon subunit N-terminal" evidence="13">
    <location>
        <begin position="4"/>
        <end position="82"/>
    </location>
</feature>
<dbReference type="GO" id="GO:0046933">
    <property type="term" value="F:proton-transporting ATP synthase activity, rotational mechanism"/>
    <property type="evidence" value="ECO:0007669"/>
    <property type="project" value="UniProtKB-UniRule"/>
</dbReference>
<keyword evidence="10" id="KW-0375">Hydrogen ion transport</keyword>
<dbReference type="SUPFAM" id="SSF46604">
    <property type="entry name" value="Epsilon subunit of F1F0-ATP synthase C-terminal domain"/>
    <property type="match status" value="1"/>
</dbReference>
<dbReference type="InterPro" id="IPR036771">
    <property type="entry name" value="ATPsynth_dsu/esu_N"/>
</dbReference>
<evidence type="ECO:0000256" key="10">
    <source>
        <dbReference type="HAMAP-Rule" id="MF_00530"/>
    </source>
</evidence>
<organism evidence="14 15">
    <name type="scientific">Candidatus Mailhella merdigallinarum</name>
    <dbReference type="NCBI Taxonomy" id="2838658"/>
    <lineage>
        <taxon>Bacteria</taxon>
        <taxon>Pseudomonadati</taxon>
        <taxon>Thermodesulfobacteriota</taxon>
        <taxon>Desulfovibrionia</taxon>
        <taxon>Desulfovibrionales</taxon>
        <taxon>Desulfovibrionaceae</taxon>
        <taxon>Mailhella</taxon>
    </lineage>
</organism>
<dbReference type="Gene3D" id="2.60.15.10">
    <property type="entry name" value="F0F1 ATP synthase delta/epsilon subunit, N-terminal"/>
    <property type="match status" value="1"/>
</dbReference>
<reference evidence="14" key="1">
    <citation type="journal article" date="2021" name="PeerJ">
        <title>Extensive microbial diversity within the chicken gut microbiome revealed by metagenomics and culture.</title>
        <authorList>
            <person name="Gilroy R."/>
            <person name="Ravi A."/>
            <person name="Getino M."/>
            <person name="Pursley I."/>
            <person name="Horton D.L."/>
            <person name="Alikhan N.F."/>
            <person name="Baker D."/>
            <person name="Gharbi K."/>
            <person name="Hall N."/>
            <person name="Watson M."/>
            <person name="Adriaenssens E.M."/>
            <person name="Foster-Nyarko E."/>
            <person name="Jarju S."/>
            <person name="Secka A."/>
            <person name="Antonio M."/>
            <person name="Oren A."/>
            <person name="Chaudhuri R.R."/>
            <person name="La Ragione R."/>
            <person name="Hildebrand F."/>
            <person name="Pallen M.J."/>
        </authorList>
    </citation>
    <scope>NUCLEOTIDE SEQUENCE</scope>
    <source>
        <strain evidence="14">CHK186-16707</strain>
    </source>
</reference>
<evidence type="ECO:0000256" key="2">
    <source>
        <dbReference type="ARBA" id="ARBA00004202"/>
    </source>
</evidence>
<comment type="similarity">
    <text evidence="3 10 11">Belongs to the ATPase epsilon chain family.</text>
</comment>
<keyword evidence="6 10" id="KW-0406">Ion transport</keyword>
<evidence type="ECO:0000256" key="3">
    <source>
        <dbReference type="ARBA" id="ARBA00005712"/>
    </source>
</evidence>
<dbReference type="InterPro" id="IPR020546">
    <property type="entry name" value="ATP_synth_F1_dsu/esu_N"/>
</dbReference>
<evidence type="ECO:0000256" key="6">
    <source>
        <dbReference type="ARBA" id="ARBA00023065"/>
    </source>
</evidence>
<accession>A0A9D2HEH1</accession>
<dbReference type="NCBIfam" id="NF009980">
    <property type="entry name" value="PRK13446.1"/>
    <property type="match status" value="1"/>
</dbReference>
<name>A0A9D2HEH1_9BACT</name>
<dbReference type="SUPFAM" id="SSF51344">
    <property type="entry name" value="Epsilon subunit of F1F0-ATP synthase N-terminal domain"/>
    <property type="match status" value="1"/>
</dbReference>
<comment type="caution">
    <text evidence="14">The sequence shown here is derived from an EMBL/GenBank/DDBJ whole genome shotgun (WGS) entry which is preliminary data.</text>
</comment>
<reference evidence="14" key="2">
    <citation type="submission" date="2021-04" db="EMBL/GenBank/DDBJ databases">
        <authorList>
            <person name="Gilroy R."/>
        </authorList>
    </citation>
    <scope>NUCLEOTIDE SEQUENCE</scope>
    <source>
        <strain evidence="14">CHK186-16707</strain>
    </source>
</reference>
<dbReference type="GO" id="GO:0005524">
    <property type="term" value="F:ATP binding"/>
    <property type="evidence" value="ECO:0007669"/>
    <property type="project" value="UniProtKB-UniRule"/>
</dbReference>
<dbReference type="Gene3D" id="1.20.5.440">
    <property type="entry name" value="ATP synthase delta/epsilon subunit, C-terminal domain"/>
    <property type="match status" value="1"/>
</dbReference>
<evidence type="ECO:0000256" key="1">
    <source>
        <dbReference type="ARBA" id="ARBA00003543"/>
    </source>
</evidence>
<dbReference type="Pfam" id="PF02823">
    <property type="entry name" value="ATP-synt_DE_N"/>
    <property type="match status" value="1"/>
</dbReference>
<evidence type="ECO:0000256" key="7">
    <source>
        <dbReference type="ARBA" id="ARBA00023136"/>
    </source>
</evidence>
<evidence type="ECO:0000313" key="15">
    <source>
        <dbReference type="Proteomes" id="UP000824225"/>
    </source>
</evidence>
<dbReference type="PANTHER" id="PTHR13822:SF10">
    <property type="entry name" value="ATP SYNTHASE EPSILON CHAIN, CHLOROPLASTIC"/>
    <property type="match status" value="1"/>
</dbReference>
<keyword evidence="5 10" id="KW-0813">Transport</keyword>
<protein>
    <recommendedName>
        <fullName evidence="10">ATP synthase epsilon chain</fullName>
    </recommendedName>
    <alternativeName>
        <fullName evidence="10">ATP synthase F1 sector epsilon subunit</fullName>
    </alternativeName>
    <alternativeName>
        <fullName evidence="10">F-ATPase epsilon subunit</fullName>
    </alternativeName>
</protein>
<dbReference type="Proteomes" id="UP000824225">
    <property type="component" value="Unassembled WGS sequence"/>
</dbReference>
<keyword evidence="8 10" id="KW-0139">CF(1)</keyword>
<comment type="subcellular location">
    <subcellularLocation>
        <location evidence="2 10">Cell membrane</location>
        <topology evidence="2 10">Peripheral membrane protein</topology>
    </subcellularLocation>
</comment>
<dbReference type="AlphaFoldDB" id="A0A9D2HEH1"/>
<evidence type="ECO:0000313" key="14">
    <source>
        <dbReference type="EMBL" id="HJA08711.1"/>
    </source>
</evidence>
<keyword evidence="10" id="KW-1003">Cell membrane</keyword>
<comment type="function">
    <text evidence="1 10">Produces ATP from ADP in the presence of a proton gradient across the membrane.</text>
</comment>
<dbReference type="CDD" id="cd12152">
    <property type="entry name" value="F1-ATPase_delta"/>
    <property type="match status" value="1"/>
</dbReference>
<gene>
    <name evidence="10" type="primary">atpC</name>
    <name evidence="14" type="ORF">H9962_05940</name>
</gene>
<dbReference type="Pfam" id="PF00401">
    <property type="entry name" value="ATP-synt_DE"/>
    <property type="match status" value="1"/>
</dbReference>
<evidence type="ECO:0000256" key="11">
    <source>
        <dbReference type="RuleBase" id="RU003656"/>
    </source>
</evidence>
<dbReference type="GO" id="GO:0045259">
    <property type="term" value="C:proton-transporting ATP synthase complex"/>
    <property type="evidence" value="ECO:0007669"/>
    <property type="project" value="UniProtKB-KW"/>
</dbReference>
<feature type="domain" description="ATP synthase epsilon subunit C-terminal" evidence="12">
    <location>
        <begin position="87"/>
        <end position="132"/>
    </location>
</feature>
<evidence type="ECO:0000256" key="8">
    <source>
        <dbReference type="ARBA" id="ARBA00023196"/>
    </source>
</evidence>
<proteinExistence type="inferred from homology"/>